<keyword evidence="1" id="KW-1185">Reference proteome</keyword>
<sequence length="72" mass="8246">MHNEKQKLSNKEKLDVKINSTDWTPTTMSNIGKVVKFWKEEVAFDIVIGHVNEEKIIATSDMLVLIICSDKL</sequence>
<dbReference type="AlphaFoldDB" id="A0A915K6D7"/>
<organism evidence="1 2">
    <name type="scientific">Romanomermis culicivorax</name>
    <name type="common">Nematode worm</name>
    <dbReference type="NCBI Taxonomy" id="13658"/>
    <lineage>
        <taxon>Eukaryota</taxon>
        <taxon>Metazoa</taxon>
        <taxon>Ecdysozoa</taxon>
        <taxon>Nematoda</taxon>
        <taxon>Enoplea</taxon>
        <taxon>Dorylaimia</taxon>
        <taxon>Mermithida</taxon>
        <taxon>Mermithoidea</taxon>
        <taxon>Mermithidae</taxon>
        <taxon>Romanomermis</taxon>
    </lineage>
</organism>
<evidence type="ECO:0000313" key="2">
    <source>
        <dbReference type="WBParaSite" id="nRc.2.0.1.t33437-RA"/>
    </source>
</evidence>
<name>A0A915K6D7_ROMCU</name>
<protein>
    <submittedName>
        <fullName evidence="2">Uncharacterized protein</fullName>
    </submittedName>
</protein>
<evidence type="ECO:0000313" key="1">
    <source>
        <dbReference type="Proteomes" id="UP000887565"/>
    </source>
</evidence>
<reference evidence="2" key="1">
    <citation type="submission" date="2022-11" db="UniProtKB">
        <authorList>
            <consortium name="WormBaseParasite"/>
        </authorList>
    </citation>
    <scope>IDENTIFICATION</scope>
</reference>
<accession>A0A915K6D7</accession>
<dbReference type="Proteomes" id="UP000887565">
    <property type="component" value="Unplaced"/>
</dbReference>
<proteinExistence type="predicted"/>
<dbReference type="WBParaSite" id="nRc.2.0.1.t33437-RA">
    <property type="protein sequence ID" value="nRc.2.0.1.t33437-RA"/>
    <property type="gene ID" value="nRc.2.0.1.g33437"/>
</dbReference>